<feature type="compositionally biased region" description="Polar residues" evidence="1">
    <location>
        <begin position="216"/>
        <end position="226"/>
    </location>
</feature>
<keyword evidence="3" id="KW-1185">Reference proteome</keyword>
<dbReference type="Proteomes" id="UP000834106">
    <property type="component" value="Chromosome 7"/>
</dbReference>
<feature type="region of interest" description="Disordered" evidence="1">
    <location>
        <begin position="211"/>
        <end position="231"/>
    </location>
</feature>
<feature type="region of interest" description="Disordered" evidence="1">
    <location>
        <begin position="176"/>
        <end position="198"/>
    </location>
</feature>
<accession>A0AAD1Z7G4</accession>
<dbReference type="EMBL" id="OU503042">
    <property type="protein sequence ID" value="CAI9764537.1"/>
    <property type="molecule type" value="Genomic_DNA"/>
</dbReference>
<organism evidence="2 3">
    <name type="scientific">Fraxinus pennsylvanica</name>
    <dbReference type="NCBI Taxonomy" id="56036"/>
    <lineage>
        <taxon>Eukaryota</taxon>
        <taxon>Viridiplantae</taxon>
        <taxon>Streptophyta</taxon>
        <taxon>Embryophyta</taxon>
        <taxon>Tracheophyta</taxon>
        <taxon>Spermatophyta</taxon>
        <taxon>Magnoliopsida</taxon>
        <taxon>eudicotyledons</taxon>
        <taxon>Gunneridae</taxon>
        <taxon>Pentapetalae</taxon>
        <taxon>asterids</taxon>
        <taxon>lamiids</taxon>
        <taxon>Lamiales</taxon>
        <taxon>Oleaceae</taxon>
        <taxon>Oleeae</taxon>
        <taxon>Fraxinus</taxon>
    </lineage>
</organism>
<feature type="compositionally biased region" description="Acidic residues" evidence="1">
    <location>
        <begin position="121"/>
        <end position="130"/>
    </location>
</feature>
<name>A0AAD1Z7G4_9LAMI</name>
<reference evidence="2" key="1">
    <citation type="submission" date="2023-05" db="EMBL/GenBank/DDBJ databases">
        <authorList>
            <person name="Huff M."/>
        </authorList>
    </citation>
    <scope>NUCLEOTIDE SEQUENCE</scope>
</reference>
<protein>
    <submittedName>
        <fullName evidence="2">Uncharacterized protein</fullName>
    </submittedName>
</protein>
<feature type="region of interest" description="Disordered" evidence="1">
    <location>
        <begin position="373"/>
        <end position="399"/>
    </location>
</feature>
<dbReference type="PANTHER" id="PTHR47809:SF2">
    <property type="entry name" value="DNA-BINDING BROMODOMAIN-CONTAINING PROTEIN"/>
    <property type="match status" value="1"/>
</dbReference>
<feature type="region of interest" description="Disordered" evidence="1">
    <location>
        <begin position="306"/>
        <end position="336"/>
    </location>
</feature>
<feature type="compositionally biased region" description="Basic and acidic residues" evidence="1">
    <location>
        <begin position="317"/>
        <end position="329"/>
    </location>
</feature>
<gene>
    <name evidence="2" type="ORF">FPE_LOCUS11967</name>
</gene>
<evidence type="ECO:0000313" key="2">
    <source>
        <dbReference type="EMBL" id="CAI9764537.1"/>
    </source>
</evidence>
<proteinExistence type="predicted"/>
<evidence type="ECO:0000256" key="1">
    <source>
        <dbReference type="SAM" id="MobiDB-lite"/>
    </source>
</evidence>
<evidence type="ECO:0000313" key="3">
    <source>
        <dbReference type="Proteomes" id="UP000834106"/>
    </source>
</evidence>
<dbReference type="PANTHER" id="PTHR47809">
    <property type="entry name" value="DNA-BINDING BROMODOMAIN-CONTAINING PROTEIN"/>
    <property type="match status" value="1"/>
</dbReference>
<feature type="region of interest" description="Disordered" evidence="1">
    <location>
        <begin position="108"/>
        <end position="153"/>
    </location>
</feature>
<dbReference type="AlphaFoldDB" id="A0AAD1Z7G4"/>
<sequence>MVMAASGKHAFVLHLKEGIQRTLGERIMSVDPTSEWSEPVAISSLIVDAIWCMQQNGRTVRLCDSGSVFRSRRLQTKGNFSSAAARNLASDSGLKKVSHVAPYAPKQMRWSSSTKDNRDEFDNDDVDFGMDAERTPSPSGTDQPDKLAKVEPVGQPYQDTFGKAVYTRVKVKIKTSKTLDSQHTSSDAPTQSDTDMSNQLVVSEKQGVLTEKMEDSANSLPETNVGVSMDPSRKEIRQKITTPSYFIGILNPMSKNLAALEVIRKVMKMEAADPFNVPVNPVALGIPWVKKNFTKCWAAAGLFGDQPQDTNGVEGTQMKDDTTSSHEDTPGDGGSLSLMGKKFHGHKEGCLCAICVMIHRRQEREEVAWMMEGQTEGSDDSSGEEIKAEGVSHGGSPFG</sequence>